<reference evidence="4 5" key="1">
    <citation type="submission" date="2019-03" db="EMBL/GenBank/DDBJ databases">
        <title>Single cell metagenomics reveals metabolic interactions within the superorganism composed of flagellate Streblomastix strix and complex community of Bacteroidetes bacteria on its surface.</title>
        <authorList>
            <person name="Treitli S.C."/>
            <person name="Kolisko M."/>
            <person name="Husnik F."/>
            <person name="Keeling P."/>
            <person name="Hampl V."/>
        </authorList>
    </citation>
    <scope>NUCLEOTIDE SEQUENCE [LARGE SCALE GENOMIC DNA]</scope>
    <source>
        <strain evidence="4">St1</strain>
    </source>
</reference>
<gene>
    <name evidence="4" type="ORF">EZS26_001210</name>
</gene>
<feature type="transmembrane region" description="Helical" evidence="2">
    <location>
        <begin position="81"/>
        <end position="98"/>
    </location>
</feature>
<protein>
    <submittedName>
        <fullName evidence="4">Uncharacterized protein</fullName>
    </submittedName>
</protein>
<comment type="caution">
    <text evidence="4">The sequence shown here is derived from an EMBL/GenBank/DDBJ whole genome shotgun (WGS) entry which is preliminary data.</text>
</comment>
<evidence type="ECO:0000256" key="2">
    <source>
        <dbReference type="SAM" id="Phobius"/>
    </source>
</evidence>
<keyword evidence="2" id="KW-1133">Transmembrane helix</keyword>
<keyword evidence="2" id="KW-0812">Transmembrane</keyword>
<evidence type="ECO:0000256" key="3">
    <source>
        <dbReference type="SAM" id="SignalP"/>
    </source>
</evidence>
<keyword evidence="2" id="KW-0472">Membrane</keyword>
<keyword evidence="3" id="KW-0732">Signal</keyword>
<evidence type="ECO:0000313" key="5">
    <source>
        <dbReference type="Proteomes" id="UP000324575"/>
    </source>
</evidence>
<sequence length="113" mass="12453">MKTKCIYALFILTLFSSFNLVATERRAVNRASMTTAYPENRFVNRFSNPAPPSPSSADEGIVPGDGERPDTDTALNPIGDAVWLLSLFGLVYGVSLFIRNRAKQMNSEGEVHN</sequence>
<organism evidence="4 5">
    <name type="scientific">Candidatus Ordinivivax streblomastigis</name>
    <dbReference type="NCBI Taxonomy" id="2540710"/>
    <lineage>
        <taxon>Bacteria</taxon>
        <taxon>Pseudomonadati</taxon>
        <taxon>Bacteroidota</taxon>
        <taxon>Bacteroidia</taxon>
        <taxon>Bacteroidales</taxon>
        <taxon>Candidatus Ordinivivax</taxon>
    </lineage>
</organism>
<feature type="signal peptide" evidence="3">
    <location>
        <begin position="1"/>
        <end position="22"/>
    </location>
</feature>
<proteinExistence type="predicted"/>
<feature type="chain" id="PRO_5024306391" evidence="3">
    <location>
        <begin position="23"/>
        <end position="113"/>
    </location>
</feature>
<dbReference type="AlphaFoldDB" id="A0A5M8P2M5"/>
<feature type="region of interest" description="Disordered" evidence="1">
    <location>
        <begin position="43"/>
        <end position="72"/>
    </location>
</feature>
<evidence type="ECO:0000313" key="4">
    <source>
        <dbReference type="EMBL" id="KAA6302703.1"/>
    </source>
</evidence>
<name>A0A5M8P2M5_9BACT</name>
<evidence type="ECO:0000256" key="1">
    <source>
        <dbReference type="SAM" id="MobiDB-lite"/>
    </source>
</evidence>
<dbReference type="Proteomes" id="UP000324575">
    <property type="component" value="Unassembled WGS sequence"/>
</dbReference>
<accession>A0A5M8P2M5</accession>
<dbReference type="EMBL" id="SNRX01000006">
    <property type="protein sequence ID" value="KAA6302703.1"/>
    <property type="molecule type" value="Genomic_DNA"/>
</dbReference>